<comment type="subunit">
    <text evidence="2">Part of the Csm effector complex that includes Cas10, Csm2, Csm3, Csm4 and Csm5.</text>
</comment>
<evidence type="ECO:0000259" key="4">
    <source>
        <dbReference type="Pfam" id="PF03787"/>
    </source>
</evidence>
<dbReference type="PANTHER" id="PTHR35579">
    <property type="entry name" value="CRISPR SYSTEM CMS ENDORIBONUCLEASE CSM3"/>
    <property type="match status" value="1"/>
</dbReference>
<gene>
    <name evidence="5" type="ORF">GII31_00565</name>
</gene>
<dbReference type="InterPro" id="IPR052216">
    <property type="entry name" value="CRISPR_Csm3_endoribonuclease"/>
</dbReference>
<reference evidence="5" key="1">
    <citation type="journal article" date="2021" name="Nat. Microbiol.">
        <title>Cocultivation of an ultrasmall environmental parasitic bacterium with lytic ability against bacteria associated with wastewater foams.</title>
        <authorList>
            <person name="Batinovic S."/>
            <person name="Rose J.J.A."/>
            <person name="Ratcliffe J."/>
            <person name="Seviour R.J."/>
            <person name="Petrovski S."/>
        </authorList>
    </citation>
    <scope>NUCLEOTIDE SEQUENCE</scope>
    <source>
        <strain evidence="5">CON9</strain>
    </source>
</reference>
<keyword evidence="1" id="KW-0051">Antiviral defense</keyword>
<evidence type="ECO:0000313" key="5">
    <source>
        <dbReference type="EMBL" id="QHN33621.1"/>
    </source>
</evidence>
<dbReference type="CDD" id="cd09726">
    <property type="entry name" value="RAMP_I_III"/>
    <property type="match status" value="1"/>
</dbReference>
<dbReference type="Proteomes" id="UP001059836">
    <property type="component" value="Chromosome"/>
</dbReference>
<accession>A0ABX6IE61</accession>
<evidence type="ECO:0000313" key="6">
    <source>
        <dbReference type="Proteomes" id="UP001059836"/>
    </source>
</evidence>
<evidence type="ECO:0000256" key="2">
    <source>
        <dbReference type="ARBA" id="ARBA00093789"/>
    </source>
</evidence>
<feature type="domain" description="CRISPR type III-associated protein" evidence="4">
    <location>
        <begin position="256"/>
        <end position="475"/>
    </location>
</feature>
<dbReference type="Pfam" id="PF03787">
    <property type="entry name" value="RAMPs"/>
    <property type="match status" value="2"/>
</dbReference>
<dbReference type="EMBL" id="CP045809">
    <property type="protein sequence ID" value="QHN33621.1"/>
    <property type="molecule type" value="Genomic_DNA"/>
</dbReference>
<dbReference type="RefSeq" id="WP_213245825.1">
    <property type="nucleotide sequence ID" value="NZ_CP045806.1"/>
</dbReference>
<evidence type="ECO:0000256" key="1">
    <source>
        <dbReference type="ARBA" id="ARBA00023118"/>
    </source>
</evidence>
<name>A0ABX6IE61_9ACTN</name>
<proteinExistence type="predicted"/>
<protein>
    <recommendedName>
        <fullName evidence="4">CRISPR type III-associated protein domain-containing protein</fullName>
    </recommendedName>
</protein>
<dbReference type="InterPro" id="IPR005537">
    <property type="entry name" value="RAMP_III_fam"/>
</dbReference>
<keyword evidence="6" id="KW-1185">Reference proteome</keyword>
<organism evidence="5 6">
    <name type="scientific">Gordonia pseudamarae</name>
    <dbReference type="NCBI Taxonomy" id="2831662"/>
    <lineage>
        <taxon>Bacteria</taxon>
        <taxon>Bacillati</taxon>
        <taxon>Actinomycetota</taxon>
        <taxon>Actinomycetes</taxon>
        <taxon>Mycobacteriales</taxon>
        <taxon>Gordoniaceae</taxon>
        <taxon>Gordonia</taxon>
    </lineage>
</organism>
<feature type="domain" description="CRISPR type III-associated protein" evidence="4">
    <location>
        <begin position="12"/>
        <end position="175"/>
    </location>
</feature>
<sequence>MSTTIFELDGVLRTQSPMHIGADADGNAVDMVQFVDGQGRITIPGTSLAGALRSAMGSDADDTGWGSGGRTGVHSLDGRASNITVFDAPARNSPTLILRTQVAIDRNLGTAADQYLYTRQLVPSGIDFDVRIIVETRAGYSAADALDDLTRIVHQLSSNGFSLGAATSQGLGEVKLLSCFTVKERSLTKDSIQAAVFGTMTRNISHANDDPIPAGTLRITVPWTPLGAVMSKVELDGGVVNACPLAEKGADGKIHMVIPGSSVKGMLRSHAERIARVAAGIKDIDEKFIDQMKDRRLACIGDLFGLAADEQRPELPGRRGVLTCREVRTAAGAEPSLWNAIRGAAADAMQGPAPATHNVQAGATHGANLLELANKVTDFNNACHEHGLWLDVISRNSIDRWTGGTADGRLFSTIEPHADWTPIVLDVDIARLRSRARDQPGLVDAALALVLFTLIDACSGLLSLGFGTTRGLGAFTVDPEQVAFANGSTASTEQPDPGLSPPGDHADGFNGKSLSDVLGDPGLLDTLSGSWTRIVTLSQETIDA</sequence>
<evidence type="ECO:0000256" key="3">
    <source>
        <dbReference type="SAM" id="MobiDB-lite"/>
    </source>
</evidence>
<dbReference type="PANTHER" id="PTHR35579:SF6">
    <property type="entry name" value="DUF324 DOMAIN-CONTAINING PROTEIN"/>
    <property type="match status" value="1"/>
</dbReference>
<feature type="region of interest" description="Disordered" evidence="3">
    <location>
        <begin position="487"/>
        <end position="511"/>
    </location>
</feature>